<evidence type="ECO:0000256" key="3">
    <source>
        <dbReference type="ARBA" id="ARBA00022989"/>
    </source>
</evidence>
<evidence type="ECO:0000256" key="5">
    <source>
        <dbReference type="RuleBase" id="RU000477"/>
    </source>
</evidence>
<comment type="similarity">
    <text evidence="5">Belongs to the MIP/aquaporin (TC 1.A.8) family.</text>
</comment>
<feature type="non-terminal residue" evidence="7">
    <location>
        <position position="1"/>
    </location>
</feature>
<dbReference type="InterPro" id="IPR034294">
    <property type="entry name" value="Aquaporin_transptr"/>
</dbReference>
<dbReference type="GO" id="GO:0015267">
    <property type="term" value="F:channel activity"/>
    <property type="evidence" value="ECO:0007669"/>
    <property type="project" value="InterPro"/>
</dbReference>
<reference evidence="7" key="1">
    <citation type="journal article" date="2021" name="Mol. Ecol. Resour.">
        <title>Phylogenomic analyses of the genus Drosophila reveals genomic signals of climate adaptation.</title>
        <authorList>
            <person name="Li F."/>
            <person name="Rane R.V."/>
            <person name="Luria V."/>
            <person name="Xiong Z."/>
            <person name="Chen J."/>
            <person name="Li Z."/>
            <person name="Catullo R.A."/>
            <person name="Griffin P.C."/>
            <person name="Schiffer M."/>
            <person name="Pearce S."/>
            <person name="Lee S.F."/>
            <person name="McElroy K."/>
            <person name="Stocker A."/>
            <person name="Shirriffs J."/>
            <person name="Cockerell F."/>
            <person name="Coppin C."/>
            <person name="Sgro C.M."/>
            <person name="Karger A."/>
            <person name="Cain J.W."/>
            <person name="Weber J.A."/>
            <person name="Santpere G."/>
            <person name="Kirschner M.W."/>
            <person name="Hoffmann A.A."/>
            <person name="Oakeshott J.G."/>
            <person name="Zhang G."/>
        </authorList>
    </citation>
    <scope>NUCLEOTIDE SEQUENCE</scope>
    <source>
        <strain evidence="7">BGI-SZ-2011g</strain>
    </source>
</reference>
<evidence type="ECO:0000256" key="1">
    <source>
        <dbReference type="ARBA" id="ARBA00004141"/>
    </source>
</evidence>
<keyword evidence="5" id="KW-0813">Transport</keyword>
<accession>A0AAD4PLW1</accession>
<keyword evidence="8" id="KW-1185">Reference proteome</keyword>
<feature type="transmembrane region" description="Helical" evidence="6">
    <location>
        <begin position="168"/>
        <end position="189"/>
    </location>
</feature>
<dbReference type="PRINTS" id="PR00783">
    <property type="entry name" value="MINTRINSICP"/>
</dbReference>
<name>A0AAD4PLW1_9MUSC</name>
<feature type="non-terminal residue" evidence="7">
    <location>
        <position position="243"/>
    </location>
</feature>
<dbReference type="InterPro" id="IPR000425">
    <property type="entry name" value="MIP"/>
</dbReference>
<comment type="caution">
    <text evidence="7">The sequence shown here is derived from an EMBL/GenBank/DDBJ whole genome shotgun (WGS) entry which is preliminary data.</text>
</comment>
<keyword evidence="3 6" id="KW-1133">Transmembrane helix</keyword>
<dbReference type="PANTHER" id="PTHR19139">
    <property type="entry name" value="AQUAPORIN TRANSPORTER"/>
    <property type="match status" value="1"/>
</dbReference>
<feature type="transmembrane region" description="Helical" evidence="6">
    <location>
        <begin position="209"/>
        <end position="230"/>
    </location>
</feature>
<organism evidence="7 8">
    <name type="scientific">Drosophila rubida</name>
    <dbReference type="NCBI Taxonomy" id="30044"/>
    <lineage>
        <taxon>Eukaryota</taxon>
        <taxon>Metazoa</taxon>
        <taxon>Ecdysozoa</taxon>
        <taxon>Arthropoda</taxon>
        <taxon>Hexapoda</taxon>
        <taxon>Insecta</taxon>
        <taxon>Pterygota</taxon>
        <taxon>Neoptera</taxon>
        <taxon>Endopterygota</taxon>
        <taxon>Diptera</taxon>
        <taxon>Brachycera</taxon>
        <taxon>Muscomorpha</taxon>
        <taxon>Ephydroidea</taxon>
        <taxon>Drosophilidae</taxon>
        <taxon>Drosophila</taxon>
    </lineage>
</organism>
<dbReference type="PANTHER" id="PTHR19139:SF270">
    <property type="entry name" value="ENTOMOGLYCEROPORIN 1-RELATED"/>
    <property type="match status" value="1"/>
</dbReference>
<dbReference type="EMBL" id="JAJJHW010002585">
    <property type="protein sequence ID" value="KAH8371633.1"/>
    <property type="molecule type" value="Genomic_DNA"/>
</dbReference>
<feature type="transmembrane region" description="Helical" evidence="6">
    <location>
        <begin position="96"/>
        <end position="115"/>
    </location>
</feature>
<evidence type="ECO:0000256" key="6">
    <source>
        <dbReference type="SAM" id="Phobius"/>
    </source>
</evidence>
<evidence type="ECO:0000313" key="8">
    <source>
        <dbReference type="Proteomes" id="UP001200034"/>
    </source>
</evidence>
<sequence>QVKINQNFCFHNYTKMDVNKELLVKLLAELLASFCVQFAGCCVACPVVSYLPYAVAWGGAVVAATQAFRIVSGAHISPCITIAALIMEKLGIIESLLYVFMQLVGSALGFGFAYGFVRHKNSIRFCVTQITIHPWWKAILLEFYMTGAWVLAMCSSWNVANENMLESISLRIGIVVTASTLAGGGHTGASMNPFRSLWPAIADGYWTHFYVFFLVPPITAALLALAWRYLFLQGDIEQSNEGA</sequence>
<gene>
    <name evidence="7" type="ORF">KR093_008350</name>
</gene>
<evidence type="ECO:0000256" key="2">
    <source>
        <dbReference type="ARBA" id="ARBA00022692"/>
    </source>
</evidence>
<keyword evidence="2 5" id="KW-0812">Transmembrane</keyword>
<dbReference type="GO" id="GO:0005886">
    <property type="term" value="C:plasma membrane"/>
    <property type="evidence" value="ECO:0007669"/>
    <property type="project" value="TreeGrafter"/>
</dbReference>
<dbReference type="Pfam" id="PF00230">
    <property type="entry name" value="MIP"/>
    <property type="match status" value="1"/>
</dbReference>
<comment type="subcellular location">
    <subcellularLocation>
        <location evidence="1">Membrane</location>
        <topology evidence="1">Multi-pass membrane protein</topology>
    </subcellularLocation>
</comment>
<evidence type="ECO:0000256" key="4">
    <source>
        <dbReference type="ARBA" id="ARBA00023136"/>
    </source>
</evidence>
<proteinExistence type="inferred from homology"/>
<feature type="transmembrane region" description="Helical" evidence="6">
    <location>
        <begin position="135"/>
        <end position="156"/>
    </location>
</feature>
<dbReference type="AlphaFoldDB" id="A0AAD4PLW1"/>
<keyword evidence="4 6" id="KW-0472">Membrane</keyword>
<dbReference type="Gene3D" id="1.20.1080.10">
    <property type="entry name" value="Glycerol uptake facilitator protein"/>
    <property type="match status" value="1"/>
</dbReference>
<protein>
    <submittedName>
        <fullName evidence="7">Uncharacterized protein</fullName>
    </submittedName>
</protein>
<dbReference type="SUPFAM" id="SSF81338">
    <property type="entry name" value="Aquaporin-like"/>
    <property type="match status" value="1"/>
</dbReference>
<evidence type="ECO:0000313" key="7">
    <source>
        <dbReference type="EMBL" id="KAH8371633.1"/>
    </source>
</evidence>
<dbReference type="InterPro" id="IPR023271">
    <property type="entry name" value="Aquaporin-like"/>
</dbReference>
<dbReference type="Proteomes" id="UP001200034">
    <property type="component" value="Unassembled WGS sequence"/>
</dbReference>